<dbReference type="PANTHER" id="PTHR35794">
    <property type="entry name" value="CELL DIVISION PROTEIN DIVIVA"/>
    <property type="match status" value="1"/>
</dbReference>
<evidence type="ECO:0000256" key="2">
    <source>
        <dbReference type="ARBA" id="ARBA00009008"/>
    </source>
</evidence>
<accession>A0A7G6WU74</accession>
<keyword evidence="6" id="KW-0175">Coiled coil</keyword>
<evidence type="ECO:0000256" key="6">
    <source>
        <dbReference type="ARBA" id="ARBA00023054"/>
    </source>
</evidence>
<reference evidence="9 10" key="2">
    <citation type="journal article" date="2020" name="Microbiol. Resour. Announc.">
        <title>Antarctic desert soil bacteria exhibit high novel natural product potential, evaluated through long-read genome sequencing and comparative genomics.</title>
        <authorList>
            <person name="Benaud N."/>
            <person name="Edwards R.J."/>
            <person name="Amos T.G."/>
            <person name="D'Agostino P.M."/>
            <person name="Gutierrez-Chavez C."/>
            <person name="Montgomery K."/>
            <person name="Nicetic I."/>
            <person name="Ferrari B.C."/>
        </authorList>
    </citation>
    <scope>NUCLEOTIDE SEQUENCE [LARGE SCALE GENOMIC DNA]</scope>
    <source>
        <strain evidence="9 10">SPB151</strain>
    </source>
</reference>
<organism evidence="9 10">
    <name type="scientific">Kribbella qitaiheensis</name>
    <dbReference type="NCBI Taxonomy" id="1544730"/>
    <lineage>
        <taxon>Bacteria</taxon>
        <taxon>Bacillati</taxon>
        <taxon>Actinomycetota</taxon>
        <taxon>Actinomycetes</taxon>
        <taxon>Propionibacteriales</taxon>
        <taxon>Kribbellaceae</taxon>
        <taxon>Kribbella</taxon>
    </lineage>
</organism>
<evidence type="ECO:0000256" key="7">
    <source>
        <dbReference type="ARBA" id="ARBA00023306"/>
    </source>
</evidence>
<evidence type="ECO:0000256" key="5">
    <source>
        <dbReference type="ARBA" id="ARBA00022618"/>
    </source>
</evidence>
<keyword evidence="10" id="KW-1185">Reference proteome</keyword>
<evidence type="ECO:0000313" key="10">
    <source>
        <dbReference type="Proteomes" id="UP000515563"/>
    </source>
</evidence>
<dbReference type="PANTHER" id="PTHR35794:SF2">
    <property type="entry name" value="CELL DIVISION PROTEIN DIVIVA"/>
    <property type="match status" value="1"/>
</dbReference>
<keyword evidence="7" id="KW-0131">Cell cycle</keyword>
<dbReference type="InterPro" id="IPR019933">
    <property type="entry name" value="DivIVA_domain"/>
</dbReference>
<protein>
    <recommendedName>
        <fullName evidence="3">Cell wall synthesis protein Wag31</fullName>
    </recommendedName>
    <alternativeName>
        <fullName evidence="8">Antigen 84</fullName>
    </alternativeName>
</protein>
<evidence type="ECO:0000313" key="9">
    <source>
        <dbReference type="EMBL" id="QNE17539.1"/>
    </source>
</evidence>
<comment type="similarity">
    <text evidence="2">Belongs to the DivIVA family.</text>
</comment>
<name>A0A7G6WU74_9ACTN</name>
<evidence type="ECO:0000256" key="1">
    <source>
        <dbReference type="ARBA" id="ARBA00004496"/>
    </source>
</evidence>
<dbReference type="Proteomes" id="UP000515563">
    <property type="component" value="Chromosome"/>
</dbReference>
<keyword evidence="4" id="KW-0963">Cytoplasm</keyword>
<evidence type="ECO:0000256" key="3">
    <source>
        <dbReference type="ARBA" id="ARBA00018787"/>
    </source>
</evidence>
<dbReference type="KEGG" id="kqi:F1D05_05975"/>
<reference evidence="10" key="1">
    <citation type="submission" date="2019-09" db="EMBL/GenBank/DDBJ databases">
        <title>Antimicrobial potential of Antarctic Bacteria.</title>
        <authorList>
            <person name="Benaud N."/>
            <person name="Edwards R.J."/>
            <person name="Ferrari B.C."/>
        </authorList>
    </citation>
    <scope>NUCLEOTIDE SEQUENCE [LARGE SCALE GENOMIC DNA]</scope>
    <source>
        <strain evidence="10">SPB151</strain>
    </source>
</reference>
<dbReference type="RefSeq" id="WP_185446366.1">
    <property type="nucleotide sequence ID" value="NZ_CP043661.1"/>
</dbReference>
<dbReference type="GO" id="GO:0051301">
    <property type="term" value="P:cell division"/>
    <property type="evidence" value="ECO:0007669"/>
    <property type="project" value="UniProtKB-KW"/>
</dbReference>
<gene>
    <name evidence="9" type="ORF">F1D05_05975</name>
</gene>
<dbReference type="Gene3D" id="6.10.250.660">
    <property type="match status" value="2"/>
</dbReference>
<comment type="subcellular location">
    <subcellularLocation>
        <location evidence="1">Cytoplasm</location>
    </subcellularLocation>
</comment>
<evidence type="ECO:0000256" key="4">
    <source>
        <dbReference type="ARBA" id="ARBA00022490"/>
    </source>
</evidence>
<proteinExistence type="inferred from homology"/>
<dbReference type="InterPro" id="IPR007793">
    <property type="entry name" value="DivIVA_fam"/>
</dbReference>
<evidence type="ECO:0000256" key="8">
    <source>
        <dbReference type="ARBA" id="ARBA00031737"/>
    </source>
</evidence>
<dbReference type="NCBIfam" id="TIGR03544">
    <property type="entry name" value="DivI1A_domain"/>
    <property type="match status" value="3"/>
</dbReference>
<sequence length="165" mass="18794">MLKPEFTVRRIGERYDRAEVDAMVDRVLATANRTTQPSVTVAELRKAAFRTPLFGSGYSAEEVDNFMADAEQWMPDRSVPSRVPADQQRQAPRFTAVRLREGYDMEQVDAFVDRVMATVNGLPVSSPVTPREIHKVQFRPVRISEGYDVEEVDKFLDEAEAWLSI</sequence>
<keyword evidence="5" id="KW-0132">Cell division</keyword>
<dbReference type="GO" id="GO:0005737">
    <property type="term" value="C:cytoplasm"/>
    <property type="evidence" value="ECO:0007669"/>
    <property type="project" value="UniProtKB-SubCell"/>
</dbReference>
<dbReference type="AlphaFoldDB" id="A0A7G6WU74"/>
<dbReference type="EMBL" id="CP043661">
    <property type="protein sequence ID" value="QNE17539.1"/>
    <property type="molecule type" value="Genomic_DNA"/>
</dbReference>